<dbReference type="EMBL" id="VZRI01003846">
    <property type="protein sequence ID" value="NWU91992.1"/>
    <property type="molecule type" value="Genomic_DNA"/>
</dbReference>
<dbReference type="AlphaFoldDB" id="A0A7K6API3"/>
<feature type="compositionally biased region" description="Basic and acidic residues" evidence="6">
    <location>
        <begin position="360"/>
        <end position="376"/>
    </location>
</feature>
<evidence type="ECO:0000256" key="4">
    <source>
        <dbReference type="ARBA" id="ARBA00022753"/>
    </source>
</evidence>
<dbReference type="PANTHER" id="PTHR15746:SF22">
    <property type="entry name" value="RAB11 FAMILY-INTERACTING PROTEIN 1"/>
    <property type="match status" value="1"/>
</dbReference>
<dbReference type="GO" id="GO:0031267">
    <property type="term" value="F:small GTPase binding"/>
    <property type="evidence" value="ECO:0007669"/>
    <property type="project" value="InterPro"/>
</dbReference>
<feature type="region of interest" description="Disordered" evidence="6">
    <location>
        <begin position="106"/>
        <end position="267"/>
    </location>
</feature>
<protein>
    <submittedName>
        <fullName evidence="8">RFIP1 protein</fullName>
    </submittedName>
</protein>
<feature type="region of interest" description="Disordered" evidence="6">
    <location>
        <begin position="630"/>
        <end position="830"/>
    </location>
</feature>
<feature type="compositionally biased region" description="Low complexity" evidence="6">
    <location>
        <begin position="255"/>
        <end position="266"/>
    </location>
</feature>
<evidence type="ECO:0000256" key="6">
    <source>
        <dbReference type="SAM" id="MobiDB-lite"/>
    </source>
</evidence>
<feature type="compositionally biased region" description="Basic and acidic residues" evidence="6">
    <location>
        <begin position="942"/>
        <end position="951"/>
    </location>
</feature>
<dbReference type="InterPro" id="IPR037245">
    <property type="entry name" value="FIP-RBD_C_sf"/>
</dbReference>
<dbReference type="Proteomes" id="UP000544127">
    <property type="component" value="Unassembled WGS sequence"/>
</dbReference>
<dbReference type="GO" id="GO:0045055">
    <property type="term" value="P:regulated exocytosis"/>
    <property type="evidence" value="ECO:0007669"/>
    <property type="project" value="TreeGrafter"/>
</dbReference>
<dbReference type="FunFam" id="1.20.5.2440:FF:000002">
    <property type="entry name" value="rab11 family-interacting protein 2 isoform X1"/>
    <property type="match status" value="1"/>
</dbReference>
<evidence type="ECO:0000256" key="3">
    <source>
        <dbReference type="ARBA" id="ARBA00022553"/>
    </source>
</evidence>
<feature type="compositionally biased region" description="Basic and acidic residues" evidence="6">
    <location>
        <begin position="810"/>
        <end position="820"/>
    </location>
</feature>
<dbReference type="InterPro" id="IPR037789">
    <property type="entry name" value="FIP_classI"/>
</dbReference>
<evidence type="ECO:0000256" key="2">
    <source>
        <dbReference type="ARBA" id="ARBA00022448"/>
    </source>
</evidence>
<feature type="non-terminal residue" evidence="8">
    <location>
        <position position="1"/>
    </location>
</feature>
<dbReference type="SUPFAM" id="SSF144270">
    <property type="entry name" value="Eferin C-derminal domain-like"/>
    <property type="match status" value="1"/>
</dbReference>
<feature type="compositionally biased region" description="Polar residues" evidence="6">
    <location>
        <begin position="106"/>
        <end position="121"/>
    </location>
</feature>
<evidence type="ECO:0000313" key="8">
    <source>
        <dbReference type="EMBL" id="NWU91992.1"/>
    </source>
</evidence>
<dbReference type="PROSITE" id="PS51511">
    <property type="entry name" value="FIP_RBD"/>
    <property type="match status" value="1"/>
</dbReference>
<feature type="region of interest" description="Disordered" evidence="6">
    <location>
        <begin position="924"/>
        <end position="1067"/>
    </location>
</feature>
<accession>A0A7K6API3</accession>
<comment type="subcellular location">
    <subcellularLocation>
        <location evidence="1">Endosome</location>
    </subcellularLocation>
</comment>
<evidence type="ECO:0000259" key="7">
    <source>
        <dbReference type="PROSITE" id="PS51511"/>
    </source>
</evidence>
<dbReference type="GO" id="GO:0015031">
    <property type="term" value="P:protein transport"/>
    <property type="evidence" value="ECO:0007669"/>
    <property type="project" value="UniProtKB-KW"/>
</dbReference>
<feature type="compositionally biased region" description="Low complexity" evidence="6">
    <location>
        <begin position="968"/>
        <end position="993"/>
    </location>
</feature>
<feature type="non-terminal residue" evidence="8">
    <location>
        <position position="1158"/>
    </location>
</feature>
<keyword evidence="3" id="KW-0597">Phosphoprotein</keyword>
<organism evidence="8 9">
    <name type="scientific">Upupa epops</name>
    <name type="common">Eurasian hoopoe</name>
    <dbReference type="NCBI Taxonomy" id="57439"/>
    <lineage>
        <taxon>Eukaryota</taxon>
        <taxon>Metazoa</taxon>
        <taxon>Chordata</taxon>
        <taxon>Craniata</taxon>
        <taxon>Vertebrata</taxon>
        <taxon>Euteleostomi</taxon>
        <taxon>Archelosauria</taxon>
        <taxon>Archosauria</taxon>
        <taxon>Dinosauria</taxon>
        <taxon>Saurischia</taxon>
        <taxon>Theropoda</taxon>
        <taxon>Coelurosauria</taxon>
        <taxon>Aves</taxon>
        <taxon>Neognathae</taxon>
        <taxon>Neoaves</taxon>
        <taxon>Telluraves</taxon>
        <taxon>Coraciimorphae</taxon>
        <taxon>Bucerotiformes</taxon>
        <taxon>Upupidae</taxon>
        <taxon>Upupa</taxon>
    </lineage>
</organism>
<reference evidence="8 9" key="1">
    <citation type="submission" date="2019-09" db="EMBL/GenBank/DDBJ databases">
        <title>Bird 10,000 Genomes (B10K) Project - Family phase.</title>
        <authorList>
            <person name="Zhang G."/>
        </authorList>
    </citation>
    <scope>NUCLEOTIDE SEQUENCE [LARGE SCALE GENOMIC DNA]</scope>
    <source>
        <strain evidence="8">B10K-DU-012-37</strain>
    </source>
</reference>
<dbReference type="OrthoDB" id="8956628at2759"/>
<dbReference type="PANTHER" id="PTHR15746">
    <property type="entry name" value="RAB11-RELATED"/>
    <property type="match status" value="1"/>
</dbReference>
<feature type="region of interest" description="Disordered" evidence="6">
    <location>
        <begin position="599"/>
        <end position="618"/>
    </location>
</feature>
<keyword evidence="2" id="KW-0813">Transport</keyword>
<gene>
    <name evidence="8" type="primary">Rab11fip1</name>
    <name evidence="8" type="ORF">UPUEPO_R07848</name>
</gene>
<feature type="compositionally biased region" description="Low complexity" evidence="6">
    <location>
        <begin position="428"/>
        <end position="442"/>
    </location>
</feature>
<feature type="compositionally biased region" description="Basic and acidic residues" evidence="6">
    <location>
        <begin position="317"/>
        <end position="353"/>
    </location>
</feature>
<feature type="compositionally biased region" description="Low complexity" evidence="6">
    <location>
        <begin position="929"/>
        <end position="940"/>
    </location>
</feature>
<dbReference type="Gene3D" id="1.20.5.2440">
    <property type="match status" value="1"/>
</dbReference>
<keyword evidence="4" id="KW-0967">Endosome</keyword>
<comment type="caution">
    <text evidence="8">The sequence shown here is derived from an EMBL/GenBank/DDBJ whole genome shotgun (WGS) entry which is preliminary data.</text>
</comment>
<dbReference type="InterPro" id="IPR019018">
    <property type="entry name" value="Rab-bd_FIP-RBD"/>
</dbReference>
<feature type="region of interest" description="Disordered" evidence="6">
    <location>
        <begin position="297"/>
        <end position="586"/>
    </location>
</feature>
<feature type="compositionally biased region" description="Polar residues" evidence="6">
    <location>
        <begin position="143"/>
        <end position="153"/>
    </location>
</feature>
<feature type="compositionally biased region" description="Low complexity" evidence="6">
    <location>
        <begin position="545"/>
        <end position="559"/>
    </location>
</feature>
<evidence type="ECO:0000313" key="9">
    <source>
        <dbReference type="Proteomes" id="UP000544127"/>
    </source>
</evidence>
<feature type="compositionally biased region" description="Low complexity" evidence="6">
    <location>
        <begin position="460"/>
        <end position="471"/>
    </location>
</feature>
<evidence type="ECO:0000256" key="5">
    <source>
        <dbReference type="ARBA" id="ARBA00022927"/>
    </source>
</evidence>
<keyword evidence="9" id="KW-1185">Reference proteome</keyword>
<keyword evidence="5" id="KW-0653">Protein transport</keyword>
<name>A0A7K6API3_UPUEP</name>
<sequence>RWYRLRSKPGRKEKERGEIEVDIQFMRSNMTASMFDLSVKDKARSPFGKLKAKLRGKRSSGLSDTASAVLPSSGHSSADSEEESVEKEKKKSKFKALFARPGLHKSSLSQSLSVLPTQQPVTERVLLRPSDFQSQWDDEESEASPTSDNNSLPSPLFKSRKPAALDRQLHQVTSNHGRREGLSLFSGLKSRSDPVSKSSLCINGSHVYMEESTGKDSTPASSPSPHNFRKKQLFASEENLSSRSAKGPEEAGRTSPGPAAFSGSASLETFKSVSLPSYRLLSSEEYLEPGLPASVEAIHDTRRPDHRKPALPSLAAGKKEAVKGADAESAPDRTLEDEGNKDPGEKSEQEAKPAELPADSSRENPAEESPRAEDAPARQQPLSPSEEELKPGRASAPAKTRAVKPRLGLSSAEEAKATLPAFPPAPLPALLSVPPSSSDSNPFISKSGQKALLPDAENQSGSAASLASPAAEHLTSRNPFAAEWDRAATALDPADMPSFPAARPLAASAPREPLAGLVSGNNPFSSEWGKSWQGQGPESSHPKASPGLSRPSVPSLPSSCHFNTNNPFVPQPGREADAPGLRAVASPSPFSLPCVEVCSSAEPSAELKPSARGAAGTPSAVALASDVGVASDPLDAPSDSPGLALKQQPESPQLRVEGPVQSRETALQGGVNPEQAPSAESEREEEQEGCGEKGPAAPAASLEPQAGGPFAQVGSAPSAAHRPPPGVAAVGRAGGEGLVPPKGALSKSPRVPQAREASSDSPGAKPTPGPPVPNGRGSDARGCLPQSSSLETLPPPLSLRDDGGSSSRRLRNEGDGEVLERLPSPRAALPVAGDRGLRLAALPVIPEGGSDEELLGDCQDSRRVTVQDVPEAARMPSCGELEGRSAAAHSTVAALGGGGGGGGLRAPGRCEAGEWLVPPARAAVQGVHQQVADSDSAVASPSRERKSRSEGEDGAVSAGAEERVECGLSEPAVSSSSPLSSPSQPYPSSRSLPSDPPNHRAESPQKPTAEGSAAKAANCGKKKLLQARVSPSEPFPSLSQQSAEPGSPKHRLHPVKPLNAAANGPQSRNLNVLSTMNEKLLEMKVKKYDPAEPAYAYAQLTHDELIQLVLRQKDTISRKDLQVRELEDYIDNLLVRVMEETPSILRVPASGSRKAGKM</sequence>
<feature type="compositionally biased region" description="Low complexity" evidence="6">
    <location>
        <begin position="497"/>
        <end position="515"/>
    </location>
</feature>
<evidence type="ECO:0000256" key="1">
    <source>
        <dbReference type="ARBA" id="ARBA00004177"/>
    </source>
</evidence>
<feature type="compositionally biased region" description="Polar residues" evidence="6">
    <location>
        <begin position="215"/>
        <end position="225"/>
    </location>
</feature>
<feature type="domain" description="FIP-RBD" evidence="7">
    <location>
        <begin position="1086"/>
        <end position="1148"/>
    </location>
</feature>
<feature type="region of interest" description="Disordered" evidence="6">
    <location>
        <begin position="50"/>
        <end position="93"/>
    </location>
</feature>
<dbReference type="Pfam" id="PF09457">
    <property type="entry name" value="RBD-FIP"/>
    <property type="match status" value="1"/>
</dbReference>
<feature type="compositionally biased region" description="Polar residues" evidence="6">
    <location>
        <begin position="193"/>
        <end position="202"/>
    </location>
</feature>
<proteinExistence type="predicted"/>
<dbReference type="GO" id="GO:0005768">
    <property type="term" value="C:endosome"/>
    <property type="evidence" value="ECO:0007669"/>
    <property type="project" value="UniProtKB-SubCell"/>
</dbReference>